<name>A0A067TQJ3_GALM3</name>
<proteinExistence type="predicted"/>
<evidence type="ECO:0000313" key="2">
    <source>
        <dbReference type="EMBL" id="KDR84597.1"/>
    </source>
</evidence>
<dbReference type="Proteomes" id="UP000027222">
    <property type="component" value="Unassembled WGS sequence"/>
</dbReference>
<feature type="region of interest" description="Disordered" evidence="1">
    <location>
        <begin position="53"/>
        <end position="101"/>
    </location>
</feature>
<feature type="compositionally biased region" description="Low complexity" evidence="1">
    <location>
        <begin position="89"/>
        <end position="101"/>
    </location>
</feature>
<evidence type="ECO:0000313" key="3">
    <source>
        <dbReference type="Proteomes" id="UP000027222"/>
    </source>
</evidence>
<organism evidence="2 3">
    <name type="scientific">Galerina marginata (strain CBS 339.88)</name>
    <dbReference type="NCBI Taxonomy" id="685588"/>
    <lineage>
        <taxon>Eukaryota</taxon>
        <taxon>Fungi</taxon>
        <taxon>Dikarya</taxon>
        <taxon>Basidiomycota</taxon>
        <taxon>Agaricomycotina</taxon>
        <taxon>Agaricomycetes</taxon>
        <taxon>Agaricomycetidae</taxon>
        <taxon>Agaricales</taxon>
        <taxon>Agaricineae</taxon>
        <taxon>Strophariaceae</taxon>
        <taxon>Galerina</taxon>
    </lineage>
</organism>
<accession>A0A067TQJ3</accession>
<dbReference type="AlphaFoldDB" id="A0A067TQJ3"/>
<sequence length="240" mass="26350">MILITENAGSQIKRHQHWLILVSTTTTDFPSLPLGPSCPSTPQEHVCYTMHVQHRAARREPPLTSRAVGRRSNEYRSPPPPFRPHETPATSRRSSSTTAAARTTRVLRVRKQQQQKHQHCCCSARVTWLVSRGGNDIRCLFTLTSRNTPLAFLALVATSLARCPSTLPRTIGVSPVDTASTYMAIPEAHSPFAPLTTAKGEHEPQRTKANATAFPTFSHCPLLTAPADVSQPAVHVTRGL</sequence>
<evidence type="ECO:0000256" key="1">
    <source>
        <dbReference type="SAM" id="MobiDB-lite"/>
    </source>
</evidence>
<protein>
    <submittedName>
        <fullName evidence="2">Uncharacterized protein</fullName>
    </submittedName>
</protein>
<dbReference type="EMBL" id="KL142368">
    <property type="protein sequence ID" value="KDR84597.1"/>
    <property type="molecule type" value="Genomic_DNA"/>
</dbReference>
<keyword evidence="3" id="KW-1185">Reference proteome</keyword>
<gene>
    <name evidence="2" type="ORF">GALMADRAFT_133857</name>
</gene>
<dbReference type="HOGENOM" id="CLU_1156454_0_0_1"/>
<reference evidence="3" key="1">
    <citation type="journal article" date="2014" name="Proc. Natl. Acad. Sci. U.S.A.">
        <title>Extensive sampling of basidiomycete genomes demonstrates inadequacy of the white-rot/brown-rot paradigm for wood decay fungi.</title>
        <authorList>
            <person name="Riley R."/>
            <person name="Salamov A.A."/>
            <person name="Brown D.W."/>
            <person name="Nagy L.G."/>
            <person name="Floudas D."/>
            <person name="Held B.W."/>
            <person name="Levasseur A."/>
            <person name="Lombard V."/>
            <person name="Morin E."/>
            <person name="Otillar R."/>
            <person name="Lindquist E.A."/>
            <person name="Sun H."/>
            <person name="LaButti K.M."/>
            <person name="Schmutz J."/>
            <person name="Jabbour D."/>
            <person name="Luo H."/>
            <person name="Baker S.E."/>
            <person name="Pisabarro A.G."/>
            <person name="Walton J.D."/>
            <person name="Blanchette R.A."/>
            <person name="Henrissat B."/>
            <person name="Martin F."/>
            <person name="Cullen D."/>
            <person name="Hibbett D.S."/>
            <person name="Grigoriev I.V."/>
        </authorList>
    </citation>
    <scope>NUCLEOTIDE SEQUENCE [LARGE SCALE GENOMIC DNA]</scope>
    <source>
        <strain evidence="3">CBS 339.88</strain>
    </source>
</reference>